<evidence type="ECO:0000259" key="3">
    <source>
        <dbReference type="Pfam" id="PF24160"/>
    </source>
</evidence>
<evidence type="ECO:0008006" key="6">
    <source>
        <dbReference type="Google" id="ProtNLM"/>
    </source>
</evidence>
<dbReference type="InterPro" id="IPR006968">
    <property type="entry name" value="RUS_fam"/>
</dbReference>
<dbReference type="PANTHER" id="PTHR12770">
    <property type="entry name" value="RUS1 FAMILY PROTEIN C16ORF58"/>
    <property type="match status" value="1"/>
</dbReference>
<dbReference type="PANTHER" id="PTHR12770:SF22">
    <property type="entry name" value="PROTEIN ROOT UVB SENSITIVE 1, CHLOROPLASTIC"/>
    <property type="match status" value="1"/>
</dbReference>
<gene>
    <name evidence="4" type="ORF">RDI58_019450</name>
</gene>
<dbReference type="EMBL" id="JBANQN010000008">
    <property type="protein sequence ID" value="KAK6781654.1"/>
    <property type="molecule type" value="Genomic_DNA"/>
</dbReference>
<comment type="caution">
    <text evidence="4">The sequence shown here is derived from an EMBL/GenBank/DDBJ whole genome shotgun (WGS) entry which is preliminary data.</text>
</comment>
<protein>
    <recommendedName>
        <fullName evidence="6">Protein root UVB sensitive 1, chloroplastic</fullName>
    </recommendedName>
</protein>
<keyword evidence="5" id="KW-1185">Reference proteome</keyword>
<evidence type="ECO:0000259" key="2">
    <source>
        <dbReference type="Pfam" id="PF04884"/>
    </source>
</evidence>
<dbReference type="InterPro" id="IPR055412">
    <property type="entry name" value="UVB_sens_C"/>
</dbReference>
<dbReference type="Pfam" id="PF24160">
    <property type="entry name" value="UVB_sens_C"/>
    <property type="match status" value="1"/>
</dbReference>
<dbReference type="Pfam" id="PF04884">
    <property type="entry name" value="UVB_sens_prot"/>
    <property type="match status" value="1"/>
</dbReference>
<evidence type="ECO:0000313" key="4">
    <source>
        <dbReference type="EMBL" id="KAK6781654.1"/>
    </source>
</evidence>
<feature type="domain" description="Protein root UVB sensitive/RUS" evidence="2">
    <location>
        <begin position="194"/>
        <end position="413"/>
    </location>
</feature>
<reference evidence="4 5" key="1">
    <citation type="submission" date="2024-02" db="EMBL/GenBank/DDBJ databases">
        <title>de novo genome assembly of Solanum bulbocastanum strain 11H21.</title>
        <authorList>
            <person name="Hosaka A.J."/>
        </authorList>
    </citation>
    <scope>NUCLEOTIDE SEQUENCE [LARGE SCALE GENOMIC DNA]</scope>
    <source>
        <tissue evidence="4">Young leaves</tissue>
    </source>
</reference>
<dbReference type="InterPro" id="IPR054549">
    <property type="entry name" value="UVB_sens_RUS_dom"/>
</dbReference>
<dbReference type="GO" id="GO:0009941">
    <property type="term" value="C:chloroplast envelope"/>
    <property type="evidence" value="ECO:0007669"/>
    <property type="project" value="TreeGrafter"/>
</dbReference>
<sequence>MSYAGHPLSLSRLTSPPFPLLPPPTTAVFSAATGYTPLFSPVKFHRLSLLRSSGSRDNYIGNGGGGAGGNGKNNGGSGGGDWWSNFFNFDKRRSLLLLPIFRNEDTFIDSVLSCKPLLLFLVSASSSITCCLLLASFVQAKTNNGEIVYEIRGGKRFELVPDYSKDEFVLTKTMWSRLLPDSKSGSFVSNLWMQCKELTTTLLLPEGFPESVTSDYLEYALWRGVQGALLYAVGLGKGAIPTAAAVNWVLKDGIGYLSKILLSNYGRHFDVNPKSWRLFADLLENAAYGLEILTPAFPHLFVPIGAVAGAGRSAASLIQAATRSCFYAGFAAQRNFAEVIAKGEAQGMVSKAIGIMLGIALANCTRSSTSLALASFGVVTWIHMFCNLKSYHSIQLRTLNPYRASLVFSEYLLSGLVPSVKEVNDEEPLFPAAILNLKAAYEVSLLSLFPAAILNLKAAYETQTEVLSVHAKQAAAGIVRRLQLGSKLSDVATSQEDVLALFELYKNEGYILTEHEGRFCIVLKESSSPQDMLKSLFHVNYLYWLETNAGIKSSSVANDCRPGGRLQMSLEYVEREFNHVKTDGEVAGWVTDSLIARPLPNRIRLDYAAVSSVAEG</sequence>
<feature type="domain" description="Root UVB sensitive protein C-terminal" evidence="3">
    <location>
        <begin position="481"/>
        <end position="593"/>
    </location>
</feature>
<accession>A0AAN8T876</accession>
<comment type="similarity">
    <text evidence="1">Belongs to the RUS1 family.</text>
</comment>
<organism evidence="4 5">
    <name type="scientific">Solanum bulbocastanum</name>
    <name type="common">Wild potato</name>
    <dbReference type="NCBI Taxonomy" id="147425"/>
    <lineage>
        <taxon>Eukaryota</taxon>
        <taxon>Viridiplantae</taxon>
        <taxon>Streptophyta</taxon>
        <taxon>Embryophyta</taxon>
        <taxon>Tracheophyta</taxon>
        <taxon>Spermatophyta</taxon>
        <taxon>Magnoliopsida</taxon>
        <taxon>eudicotyledons</taxon>
        <taxon>Gunneridae</taxon>
        <taxon>Pentapetalae</taxon>
        <taxon>asterids</taxon>
        <taxon>lamiids</taxon>
        <taxon>Solanales</taxon>
        <taxon>Solanaceae</taxon>
        <taxon>Solanoideae</taxon>
        <taxon>Solaneae</taxon>
        <taxon>Solanum</taxon>
    </lineage>
</organism>
<dbReference type="GO" id="GO:0032502">
    <property type="term" value="P:developmental process"/>
    <property type="evidence" value="ECO:0007669"/>
    <property type="project" value="TreeGrafter"/>
</dbReference>
<dbReference type="AlphaFoldDB" id="A0AAN8T876"/>
<evidence type="ECO:0000313" key="5">
    <source>
        <dbReference type="Proteomes" id="UP001371456"/>
    </source>
</evidence>
<proteinExistence type="inferred from homology"/>
<evidence type="ECO:0000256" key="1">
    <source>
        <dbReference type="ARBA" id="ARBA00007558"/>
    </source>
</evidence>
<dbReference type="Proteomes" id="UP001371456">
    <property type="component" value="Unassembled WGS sequence"/>
</dbReference>
<name>A0AAN8T876_SOLBU</name>
<dbReference type="GO" id="GO:0010224">
    <property type="term" value="P:response to UV-B"/>
    <property type="evidence" value="ECO:0007669"/>
    <property type="project" value="TreeGrafter"/>
</dbReference>